<keyword evidence="1" id="KW-0812">Transmembrane</keyword>
<keyword evidence="3" id="KW-1185">Reference proteome</keyword>
<feature type="transmembrane region" description="Helical" evidence="1">
    <location>
        <begin position="6"/>
        <end position="27"/>
    </location>
</feature>
<keyword evidence="1" id="KW-1133">Transmembrane helix</keyword>
<reference evidence="2 3" key="1">
    <citation type="journal article" date="2014" name="PLoS Genet.">
        <title>Phylogenetically driven sequencing of extremely halophilic archaea reveals strategies for static and dynamic osmo-response.</title>
        <authorList>
            <person name="Becker E.A."/>
            <person name="Seitzer P.M."/>
            <person name="Tritt A."/>
            <person name="Larsen D."/>
            <person name="Krusor M."/>
            <person name="Yao A.I."/>
            <person name="Wu D."/>
            <person name="Madern D."/>
            <person name="Eisen J.A."/>
            <person name="Darling A.E."/>
            <person name="Facciotti M.T."/>
        </authorList>
    </citation>
    <scope>NUCLEOTIDE SEQUENCE [LARGE SCALE GENOMIC DNA]</scope>
    <source>
        <strain evidence="2 3">JCM 12255</strain>
    </source>
</reference>
<organism evidence="2 3">
    <name type="scientific">Natronolimnohabitans innermongolicus JCM 12255</name>
    <dbReference type="NCBI Taxonomy" id="1227499"/>
    <lineage>
        <taxon>Archaea</taxon>
        <taxon>Methanobacteriati</taxon>
        <taxon>Methanobacteriota</taxon>
        <taxon>Stenosarchaea group</taxon>
        <taxon>Halobacteria</taxon>
        <taxon>Halobacteriales</taxon>
        <taxon>Natrialbaceae</taxon>
        <taxon>Natronolimnohabitans</taxon>
    </lineage>
</organism>
<protein>
    <submittedName>
        <fullName evidence="2">Uncharacterized protein</fullName>
    </submittedName>
</protein>
<dbReference type="AlphaFoldDB" id="L9X051"/>
<keyword evidence="1" id="KW-0472">Membrane</keyword>
<dbReference type="STRING" id="1227499.C493_11597"/>
<dbReference type="InterPro" id="IPR055943">
    <property type="entry name" value="DUF7521"/>
</dbReference>
<feature type="transmembrane region" description="Helical" evidence="1">
    <location>
        <begin position="69"/>
        <end position="90"/>
    </location>
</feature>
<dbReference type="Pfam" id="PF24365">
    <property type="entry name" value="DUF7521"/>
    <property type="match status" value="1"/>
</dbReference>
<gene>
    <name evidence="2" type="ORF">C493_11597</name>
</gene>
<evidence type="ECO:0000313" key="3">
    <source>
        <dbReference type="Proteomes" id="UP000011602"/>
    </source>
</evidence>
<sequence length="112" mass="11482">MGLDEYALLIAITNTATLCTGGAVALLSYRAFKRTGSQALRALAIGFGCIVLGAVGGAIAHLYGGNVGLGVAIQSAFTAGGFTILLYSLYAETTTTTTVTIRRSDETERSGD</sequence>
<dbReference type="eggNOG" id="arCOG03915">
    <property type="taxonomic scope" value="Archaea"/>
</dbReference>
<proteinExistence type="predicted"/>
<dbReference type="Proteomes" id="UP000011602">
    <property type="component" value="Unassembled WGS sequence"/>
</dbReference>
<feature type="transmembrane region" description="Helical" evidence="1">
    <location>
        <begin position="39"/>
        <end position="63"/>
    </location>
</feature>
<evidence type="ECO:0000256" key="1">
    <source>
        <dbReference type="SAM" id="Phobius"/>
    </source>
</evidence>
<evidence type="ECO:0000313" key="2">
    <source>
        <dbReference type="EMBL" id="ELY55124.1"/>
    </source>
</evidence>
<dbReference type="EMBL" id="AOHZ01000051">
    <property type="protein sequence ID" value="ELY55124.1"/>
    <property type="molecule type" value="Genomic_DNA"/>
</dbReference>
<accession>L9X051</accession>
<comment type="caution">
    <text evidence="2">The sequence shown here is derived from an EMBL/GenBank/DDBJ whole genome shotgun (WGS) entry which is preliminary data.</text>
</comment>
<dbReference type="PATRIC" id="fig|1227499.3.peg.2369"/>
<name>L9X051_9EURY</name>